<dbReference type="InterPro" id="IPR002104">
    <property type="entry name" value="Integrase_catalytic"/>
</dbReference>
<dbReference type="Proteomes" id="UP000593626">
    <property type="component" value="Chromosome"/>
</dbReference>
<accession>A0A7S8HH83</accession>
<sequence>MSKVTNDTFEQLSFDSIDWDTDASANEDPSDRETPTSTCNEMGEFPEELTTFLSGTREKKIHAKNGSFNPIISQELGLKSKMLAHNGEKFTKEELISIMESLFRSSPPQKVIPLGEDGLKQWFRDNLIMELEAKLIRQFLVQRSYRLQYRMLFQLILRFKDFEALVSKATRKKASDLGREDFLQPALYEEVITSQFYHENFDLFYKQMNPFSGNALTYRPKKRSEIKLPPAVHSFLAYKKRQGTKPDRLKKFQYELHRYLRWSCNMLNDFRVYSMENVPITLFTQEHLKTYKNYLIKCIQSGRFTENGSMKHFKNIKTFFSTLYHMRYMKNDITRGIKNIQGDDYQSRYMPTDKEIETFFTAIERYSDTPLLDKLAFGLMVFLGFRSCELERLQWSNINWSLEDVKFTAKGGNTHSLPIPSHLMDLLKEVAQKENGLIFGKHAQPLRDILASKYRIFTRIAEWKEASGPHQLRHAYITRLTKQEVVPKLLKRLARHESLSTTSLYIHRTEEEVGDKAKQVSFPWEVK</sequence>
<keyword evidence="6" id="KW-1185">Reference proteome</keyword>
<evidence type="ECO:0000313" key="6">
    <source>
        <dbReference type="Proteomes" id="UP000593626"/>
    </source>
</evidence>
<dbReference type="GO" id="GO:0003677">
    <property type="term" value="F:DNA binding"/>
    <property type="evidence" value="ECO:0007669"/>
    <property type="project" value="UniProtKB-KW"/>
</dbReference>
<dbReference type="AlphaFoldDB" id="A0A7S8HH83"/>
<dbReference type="Gene3D" id="1.10.443.10">
    <property type="entry name" value="Intergrase catalytic core"/>
    <property type="match status" value="1"/>
</dbReference>
<dbReference type="KEGG" id="mcui:G8O30_15470"/>
<dbReference type="SUPFAM" id="SSF56349">
    <property type="entry name" value="DNA breaking-rejoining enzymes"/>
    <property type="match status" value="1"/>
</dbReference>
<dbReference type="PANTHER" id="PTHR30349">
    <property type="entry name" value="PHAGE INTEGRASE-RELATED"/>
    <property type="match status" value="1"/>
</dbReference>
<dbReference type="InterPro" id="IPR050090">
    <property type="entry name" value="Tyrosine_recombinase_XerCD"/>
</dbReference>
<protein>
    <submittedName>
        <fullName evidence="5">Site-specific integrase</fullName>
    </submittedName>
</protein>
<dbReference type="GO" id="GO:0015074">
    <property type="term" value="P:DNA integration"/>
    <property type="evidence" value="ECO:0007669"/>
    <property type="project" value="InterPro"/>
</dbReference>
<evidence type="ECO:0000259" key="4">
    <source>
        <dbReference type="PROSITE" id="PS51898"/>
    </source>
</evidence>
<evidence type="ECO:0000256" key="2">
    <source>
        <dbReference type="ARBA" id="ARBA00023172"/>
    </source>
</evidence>
<dbReference type="InterPro" id="IPR010998">
    <property type="entry name" value="Integrase_recombinase_N"/>
</dbReference>
<keyword evidence="1" id="KW-0238">DNA-binding</keyword>
<dbReference type="PROSITE" id="PS51898">
    <property type="entry name" value="TYR_RECOMBINASE"/>
    <property type="match status" value="1"/>
</dbReference>
<name>A0A7S8HH83_9BACI</name>
<feature type="region of interest" description="Disordered" evidence="3">
    <location>
        <begin position="15"/>
        <end position="44"/>
    </location>
</feature>
<organism evidence="5 6">
    <name type="scientific">Mangrovibacillus cuniculi</name>
    <dbReference type="NCBI Taxonomy" id="2593652"/>
    <lineage>
        <taxon>Bacteria</taxon>
        <taxon>Bacillati</taxon>
        <taxon>Bacillota</taxon>
        <taxon>Bacilli</taxon>
        <taxon>Bacillales</taxon>
        <taxon>Bacillaceae</taxon>
        <taxon>Mangrovibacillus</taxon>
    </lineage>
</organism>
<dbReference type="EMBL" id="CP049742">
    <property type="protein sequence ID" value="QPC48215.1"/>
    <property type="molecule type" value="Genomic_DNA"/>
</dbReference>
<feature type="domain" description="Tyr recombinase" evidence="4">
    <location>
        <begin position="345"/>
        <end position="518"/>
    </location>
</feature>
<evidence type="ECO:0000256" key="1">
    <source>
        <dbReference type="ARBA" id="ARBA00023125"/>
    </source>
</evidence>
<keyword evidence="2" id="KW-0233">DNA recombination</keyword>
<dbReference type="InterPro" id="IPR013762">
    <property type="entry name" value="Integrase-like_cat_sf"/>
</dbReference>
<gene>
    <name evidence="5" type="ORF">G8O30_15470</name>
</gene>
<evidence type="ECO:0000313" key="5">
    <source>
        <dbReference type="EMBL" id="QPC48215.1"/>
    </source>
</evidence>
<dbReference type="RefSeq" id="WP_239672902.1">
    <property type="nucleotide sequence ID" value="NZ_CP049742.1"/>
</dbReference>
<dbReference type="Gene3D" id="1.10.150.130">
    <property type="match status" value="1"/>
</dbReference>
<proteinExistence type="predicted"/>
<dbReference type="Pfam" id="PF00589">
    <property type="entry name" value="Phage_integrase"/>
    <property type="match status" value="1"/>
</dbReference>
<dbReference type="InterPro" id="IPR011010">
    <property type="entry name" value="DNA_brk_join_enz"/>
</dbReference>
<reference evidence="5 6" key="1">
    <citation type="submission" date="2019-07" db="EMBL/GenBank/DDBJ databases">
        <title>Genome sequence of 2 isolates from Red Sea Mangroves.</title>
        <authorList>
            <person name="Sefrji F."/>
            <person name="Michoud G."/>
            <person name="Merlino G."/>
            <person name="Daffonchio D."/>
        </authorList>
    </citation>
    <scope>NUCLEOTIDE SEQUENCE [LARGE SCALE GENOMIC DNA]</scope>
    <source>
        <strain evidence="5 6">R1DC41</strain>
    </source>
</reference>
<dbReference type="CDD" id="cd00397">
    <property type="entry name" value="DNA_BRE_C"/>
    <property type="match status" value="1"/>
</dbReference>
<dbReference type="GO" id="GO:0006310">
    <property type="term" value="P:DNA recombination"/>
    <property type="evidence" value="ECO:0007669"/>
    <property type="project" value="UniProtKB-KW"/>
</dbReference>
<evidence type="ECO:0000256" key="3">
    <source>
        <dbReference type="SAM" id="MobiDB-lite"/>
    </source>
</evidence>